<dbReference type="CDD" id="cd07557">
    <property type="entry name" value="trimeric_dUTPase"/>
    <property type="match status" value="1"/>
</dbReference>
<evidence type="ECO:0000313" key="3">
    <source>
        <dbReference type="EMBL" id="MEC3876246.1"/>
    </source>
</evidence>
<organism evidence="3 4">
    <name type="scientific">Chryseobacterium salviniae</name>
    <dbReference type="NCBI Taxonomy" id="3101750"/>
    <lineage>
        <taxon>Bacteria</taxon>
        <taxon>Pseudomonadati</taxon>
        <taxon>Bacteroidota</taxon>
        <taxon>Flavobacteriia</taxon>
        <taxon>Flavobacteriales</taxon>
        <taxon>Weeksellaceae</taxon>
        <taxon>Chryseobacterium group</taxon>
        <taxon>Chryseobacterium</taxon>
    </lineage>
</organism>
<dbReference type="PANTHER" id="PTHR42680:SF3">
    <property type="entry name" value="DCTP DEAMINASE"/>
    <property type="match status" value="1"/>
</dbReference>
<keyword evidence="4" id="KW-1185">Reference proteome</keyword>
<reference evidence="3 4" key="1">
    <citation type="submission" date="2024-01" db="EMBL/GenBank/DDBJ databases">
        <title>Chryseobacterium sp. T9W2-O.</title>
        <authorList>
            <person name="Maltman C."/>
        </authorList>
    </citation>
    <scope>NUCLEOTIDE SEQUENCE [LARGE SCALE GENOMIC DNA]</scope>
    <source>
        <strain evidence="3 4">T9W2-O</strain>
    </source>
</reference>
<gene>
    <name evidence="3" type="primary">dcd</name>
    <name evidence="3" type="ORF">SOP96_11030</name>
</gene>
<dbReference type="RefSeq" id="WP_326320989.1">
    <property type="nucleotide sequence ID" value="NZ_JAYLAA010000039.1"/>
</dbReference>
<dbReference type="Pfam" id="PF22769">
    <property type="entry name" value="DCD"/>
    <property type="match status" value="1"/>
</dbReference>
<dbReference type="EMBL" id="JAYLAA010000039">
    <property type="protein sequence ID" value="MEC3876246.1"/>
    <property type="molecule type" value="Genomic_DNA"/>
</dbReference>
<sequence length="173" mass="19627">MVIVSDNLKELIKQHNIVNETCFDETSISLSLDNNITFLKFPANYEFIYGNTIPQEFIQESFIEDGEYLVLKPKSTVLACSHEVINIPLGYFGLLQTKGSLARLFVSIHCSDGQIEPGFSGKITFEIINFSNFCIKIRPKQIIGDLFLLKTSTKQVKPYSGKYNKSDKPTFQK</sequence>
<evidence type="ECO:0000256" key="1">
    <source>
        <dbReference type="ARBA" id="ARBA00022801"/>
    </source>
</evidence>
<dbReference type="Proteomes" id="UP001348397">
    <property type="component" value="Unassembled WGS sequence"/>
</dbReference>
<keyword evidence="2" id="KW-0546">Nucleotide metabolism</keyword>
<evidence type="ECO:0000313" key="4">
    <source>
        <dbReference type="Proteomes" id="UP001348397"/>
    </source>
</evidence>
<dbReference type="EC" id="3.5.4.13" evidence="3"/>
<dbReference type="InterPro" id="IPR036157">
    <property type="entry name" value="dUTPase-like_sf"/>
</dbReference>
<dbReference type="SUPFAM" id="SSF51283">
    <property type="entry name" value="dUTPase-like"/>
    <property type="match status" value="1"/>
</dbReference>
<dbReference type="InterPro" id="IPR011962">
    <property type="entry name" value="dCTP_deaminase"/>
</dbReference>
<dbReference type="Gene3D" id="2.70.40.10">
    <property type="match status" value="1"/>
</dbReference>
<dbReference type="PANTHER" id="PTHR42680">
    <property type="entry name" value="DCTP DEAMINASE"/>
    <property type="match status" value="1"/>
</dbReference>
<proteinExistence type="predicted"/>
<evidence type="ECO:0000256" key="2">
    <source>
        <dbReference type="ARBA" id="ARBA00023080"/>
    </source>
</evidence>
<name>A0ABU6HT57_9FLAO</name>
<dbReference type="GO" id="GO:0008829">
    <property type="term" value="F:dCTP deaminase activity"/>
    <property type="evidence" value="ECO:0007669"/>
    <property type="project" value="UniProtKB-EC"/>
</dbReference>
<accession>A0ABU6HT57</accession>
<dbReference type="NCBIfam" id="TIGR02274">
    <property type="entry name" value="dCTP_deam"/>
    <property type="match status" value="1"/>
</dbReference>
<comment type="caution">
    <text evidence="3">The sequence shown here is derived from an EMBL/GenBank/DDBJ whole genome shotgun (WGS) entry which is preliminary data.</text>
</comment>
<keyword evidence="1 3" id="KW-0378">Hydrolase</keyword>
<protein>
    <submittedName>
        <fullName evidence="3">dCTP deaminase</fullName>
        <ecNumber evidence="3">3.5.4.13</ecNumber>
    </submittedName>
</protein>
<dbReference type="InterPro" id="IPR033704">
    <property type="entry name" value="dUTPase_trimeric"/>
</dbReference>